<protein>
    <submittedName>
        <fullName evidence="1">Uncharacterized protein</fullName>
    </submittedName>
</protein>
<evidence type="ECO:0000313" key="1">
    <source>
        <dbReference type="EMBL" id="TWW08383.1"/>
    </source>
</evidence>
<comment type="caution">
    <text evidence="1">The sequence shown here is derived from an EMBL/GenBank/DDBJ whole genome shotgun (WGS) entry which is preliminary data.</text>
</comment>
<sequence>MKIDNKDFYHGAALTQITEHESFKALNKADGKYGHYLVNTDRRLLTKHSEQNDSWQFTFQPADLQTLESDIKSGFKTFLVLVCGGETICLLDEAEFLQLIDLKASGQQWIRVSIPKASMRVHGSSGKLKHAIKHNGFPKRVFD</sequence>
<dbReference type="AlphaFoldDB" id="A0A5C6M2J2"/>
<reference evidence="1 2" key="2">
    <citation type="submission" date="2019-08" db="EMBL/GenBank/DDBJ databases">
        <authorList>
            <person name="Henke P."/>
        </authorList>
    </citation>
    <scope>NUCLEOTIDE SEQUENCE [LARGE SCALE GENOMIC DNA]</scope>
    <source>
        <strain evidence="1">Phe10_nw2017</strain>
    </source>
</reference>
<accession>A0A5C6M2J2</accession>
<name>A0A5C6M2J2_9PLAN</name>
<evidence type="ECO:0000313" key="2">
    <source>
        <dbReference type="Proteomes" id="UP000321083"/>
    </source>
</evidence>
<gene>
    <name evidence="1" type="ORF">E3A20_24880</name>
</gene>
<reference evidence="1 2" key="1">
    <citation type="submission" date="2019-08" db="EMBL/GenBank/DDBJ databases">
        <title>100 year-old enigma solved: identification of Planctomyces bekefii, the type genus and species of the phylum Planctomycetes.</title>
        <authorList>
            <person name="Svetlana D.N."/>
            <person name="Overmann J."/>
        </authorList>
    </citation>
    <scope>NUCLEOTIDE SEQUENCE [LARGE SCALE GENOMIC DNA]</scope>
    <source>
        <strain evidence="1">Phe10_nw2017</strain>
    </source>
</reference>
<dbReference type="EMBL" id="SRHE01000695">
    <property type="protein sequence ID" value="TWW08383.1"/>
    <property type="molecule type" value="Genomic_DNA"/>
</dbReference>
<dbReference type="Proteomes" id="UP000321083">
    <property type="component" value="Unassembled WGS sequence"/>
</dbReference>
<organism evidence="1 2">
    <name type="scientific">Planctomyces bekefii</name>
    <dbReference type="NCBI Taxonomy" id="1653850"/>
    <lineage>
        <taxon>Bacteria</taxon>
        <taxon>Pseudomonadati</taxon>
        <taxon>Planctomycetota</taxon>
        <taxon>Planctomycetia</taxon>
        <taxon>Planctomycetales</taxon>
        <taxon>Planctomycetaceae</taxon>
        <taxon>Planctomyces</taxon>
    </lineage>
</organism>
<keyword evidence="2" id="KW-1185">Reference proteome</keyword>
<proteinExistence type="predicted"/>